<dbReference type="EMBL" id="VXRY01000268">
    <property type="protein sequence ID" value="MXY33757.1"/>
    <property type="molecule type" value="Genomic_DNA"/>
</dbReference>
<evidence type="ECO:0000259" key="1">
    <source>
        <dbReference type="SMART" id="SM00953"/>
    </source>
</evidence>
<dbReference type="InterPro" id="IPR014914">
    <property type="entry name" value="RES_dom"/>
</dbReference>
<name>A0A6B0Y0X8_9RHOB</name>
<dbReference type="AlphaFoldDB" id="A0A6B0Y0X8"/>
<dbReference type="Pfam" id="PF08808">
    <property type="entry name" value="RES"/>
    <property type="match status" value="1"/>
</dbReference>
<accession>A0A6B0Y0X8</accession>
<dbReference type="SMART" id="SM00953">
    <property type="entry name" value="RES"/>
    <property type="match status" value="1"/>
</dbReference>
<proteinExistence type="predicted"/>
<gene>
    <name evidence="2" type="ORF">F4Y60_06650</name>
</gene>
<evidence type="ECO:0000313" key="2">
    <source>
        <dbReference type="EMBL" id="MXY33757.1"/>
    </source>
</evidence>
<sequence>MLRDGRYRGPLYRALNPVYAREPLSGCGAQLYGGRFNRKGKPALYTALAPTTALREANQVGTLQPTVLVSYRADLGPIFDSCDTAAIAAYGTNVEALADPGWRTSMLNRRLAPTQVLAESLVADGFVGMLFRSFADGASRDDLNLVLWRWMAEDCALEVVDDENRLGRM</sequence>
<feature type="domain" description="RES" evidence="1">
    <location>
        <begin position="23"/>
        <end position="159"/>
    </location>
</feature>
<reference evidence="2" key="1">
    <citation type="submission" date="2019-09" db="EMBL/GenBank/DDBJ databases">
        <title>Characterisation of the sponge microbiome using genome-centric metagenomics.</title>
        <authorList>
            <person name="Engelberts J.P."/>
            <person name="Robbins S.J."/>
            <person name="De Goeij J.M."/>
            <person name="Aranda M."/>
            <person name="Bell S.C."/>
            <person name="Webster N.S."/>
        </authorList>
    </citation>
    <scope>NUCLEOTIDE SEQUENCE</scope>
    <source>
        <strain evidence="2">SB0664_bin_43</strain>
    </source>
</reference>
<protein>
    <submittedName>
        <fullName evidence="2">RES family NAD+ phosphorylase</fullName>
    </submittedName>
</protein>
<organism evidence="2">
    <name type="scientific">Boseongicola sp. SB0664_bin_43</name>
    <dbReference type="NCBI Taxonomy" id="2604844"/>
    <lineage>
        <taxon>Bacteria</taxon>
        <taxon>Pseudomonadati</taxon>
        <taxon>Pseudomonadota</taxon>
        <taxon>Alphaproteobacteria</taxon>
        <taxon>Rhodobacterales</taxon>
        <taxon>Paracoccaceae</taxon>
        <taxon>Boseongicola</taxon>
    </lineage>
</organism>
<comment type="caution">
    <text evidence="2">The sequence shown here is derived from an EMBL/GenBank/DDBJ whole genome shotgun (WGS) entry which is preliminary data.</text>
</comment>